<keyword evidence="2" id="KW-0067">ATP-binding</keyword>
<dbReference type="Pfam" id="PF00498">
    <property type="entry name" value="FHA"/>
    <property type="match status" value="1"/>
</dbReference>
<dbReference type="PROSITE" id="PS00107">
    <property type="entry name" value="PROTEIN_KINASE_ATP"/>
    <property type="match status" value="1"/>
</dbReference>
<evidence type="ECO:0000259" key="4">
    <source>
        <dbReference type="PROSITE" id="PS50011"/>
    </source>
</evidence>
<comment type="caution">
    <text evidence="5">The sequence shown here is derived from an EMBL/GenBank/DDBJ whole genome shotgun (WGS) entry which is preliminary data.</text>
</comment>
<dbReference type="SUPFAM" id="SSF56112">
    <property type="entry name" value="Protein kinase-like (PK-like)"/>
    <property type="match status" value="1"/>
</dbReference>
<protein>
    <recommendedName>
        <fullName evidence="7">Protein kinase-like (PK-like)</fullName>
    </recommendedName>
</protein>
<dbReference type="AlphaFoldDB" id="H0EEF6"/>
<sequence length="440" mass="48977">MATNKRTPWFQLTPENDVALAITQDTQNRERVTVRPGDELDVILVHFEDYFKPECILSFGRDRNCSIVCDPPGLESVSRRFSRRHCQFFLSNSSLMLRDDSSGASTTLTPRDLDPHAWELSAASGGTPRQRALLEAGEWHLTVGPAEFLLEFTGRGKWWKQHVKAKEELATRRLPAAYMLTLPTVTLPPTRYQTRVQTPRIPEEKLRDAVKYYELEHLGKGAFGVVSRVIDLQWGGIMALKVVNVNQSKEKETKEGLKREVELLAKLTHVYSLTPTHSSSTTAKHPITLPKKRLISNPSFLTTHCLKPTVFQSRANRLPILNLEASTLTAIKKHMSSHLHQPSPKTRARTALRSSMHGGVPALSGQISAMIVSIRIGMLFEKAADILEGEVGLLAVEVDSSGCLRMIPGTRLLLLNGLQLVTPGLLRDTSLSTSRAEKSS</sequence>
<gene>
    <name evidence="5" type="ORF">M7I_0831</name>
</gene>
<dbReference type="InParanoid" id="H0EEF6"/>
<dbReference type="Gene3D" id="2.60.200.20">
    <property type="match status" value="1"/>
</dbReference>
<evidence type="ECO:0000256" key="1">
    <source>
        <dbReference type="ARBA" id="ARBA00005575"/>
    </source>
</evidence>
<dbReference type="PROSITE" id="PS50011">
    <property type="entry name" value="PROTEIN_KINASE_DOM"/>
    <property type="match status" value="1"/>
</dbReference>
<dbReference type="PROSITE" id="PS50006">
    <property type="entry name" value="FHA_DOMAIN"/>
    <property type="match status" value="1"/>
</dbReference>
<dbReference type="InterPro" id="IPR017441">
    <property type="entry name" value="Protein_kinase_ATP_BS"/>
</dbReference>
<feature type="domain" description="Protein kinase" evidence="4">
    <location>
        <begin position="212"/>
        <end position="440"/>
    </location>
</feature>
<evidence type="ECO:0000313" key="5">
    <source>
        <dbReference type="EMBL" id="EHL02869.1"/>
    </source>
</evidence>
<dbReference type="InterPro" id="IPR008984">
    <property type="entry name" value="SMAD_FHA_dom_sf"/>
</dbReference>
<dbReference type="EMBL" id="AGUE01000016">
    <property type="protein sequence ID" value="EHL02869.1"/>
    <property type="molecule type" value="Genomic_DNA"/>
</dbReference>
<organism evidence="5 6">
    <name type="scientific">Glarea lozoyensis (strain ATCC 74030 / MF5533)</name>
    <dbReference type="NCBI Taxonomy" id="1104152"/>
    <lineage>
        <taxon>Eukaryota</taxon>
        <taxon>Fungi</taxon>
        <taxon>Dikarya</taxon>
        <taxon>Ascomycota</taxon>
        <taxon>Pezizomycotina</taxon>
        <taxon>Leotiomycetes</taxon>
        <taxon>Helotiales</taxon>
        <taxon>Helotiaceae</taxon>
        <taxon>Glarea</taxon>
    </lineage>
</organism>
<keyword evidence="2" id="KW-0547">Nucleotide-binding</keyword>
<evidence type="ECO:0000259" key="3">
    <source>
        <dbReference type="PROSITE" id="PS50006"/>
    </source>
</evidence>
<dbReference type="InterPro" id="IPR000253">
    <property type="entry name" value="FHA_dom"/>
</dbReference>
<dbReference type="CDD" id="cd00060">
    <property type="entry name" value="FHA"/>
    <property type="match status" value="1"/>
</dbReference>
<dbReference type="SUPFAM" id="SSF49879">
    <property type="entry name" value="SMAD/FHA domain"/>
    <property type="match status" value="1"/>
</dbReference>
<evidence type="ECO:0000313" key="6">
    <source>
        <dbReference type="Proteomes" id="UP000005446"/>
    </source>
</evidence>
<accession>H0EEF6</accession>
<dbReference type="InterPro" id="IPR000719">
    <property type="entry name" value="Prot_kinase_dom"/>
</dbReference>
<feature type="domain" description="FHA" evidence="3">
    <location>
        <begin position="57"/>
        <end position="113"/>
    </location>
</feature>
<dbReference type="OrthoDB" id="3531824at2759"/>
<feature type="binding site" evidence="2">
    <location>
        <position position="241"/>
    </location>
    <ligand>
        <name>ATP</name>
        <dbReference type="ChEBI" id="CHEBI:30616"/>
    </ligand>
</feature>
<keyword evidence="6" id="KW-1185">Reference proteome</keyword>
<reference evidence="5 6" key="1">
    <citation type="journal article" date="2012" name="Eukaryot. Cell">
        <title>Genome sequence of the fungus Glarea lozoyensis: the first genome sequence of a species from the Helotiaceae family.</title>
        <authorList>
            <person name="Youssar L."/>
            <person name="Gruening B.A."/>
            <person name="Erxleben A."/>
            <person name="Guenther S."/>
            <person name="Huettel W."/>
        </authorList>
    </citation>
    <scope>NUCLEOTIDE SEQUENCE [LARGE SCALE GENOMIC DNA]</scope>
    <source>
        <strain evidence="6">ATCC 74030 / MF5533</strain>
    </source>
</reference>
<dbReference type="Proteomes" id="UP000005446">
    <property type="component" value="Unassembled WGS sequence"/>
</dbReference>
<comment type="similarity">
    <text evidence="1">Belongs to the protein kinase superfamily. CAMK Ser/Thr protein kinase family. CHEK2 subfamily.</text>
</comment>
<dbReference type="HOGENOM" id="CLU_622637_0_0_1"/>
<dbReference type="Gene3D" id="3.30.200.20">
    <property type="entry name" value="Phosphorylase Kinase, domain 1"/>
    <property type="match status" value="1"/>
</dbReference>
<dbReference type="GO" id="GO:0004672">
    <property type="term" value="F:protein kinase activity"/>
    <property type="evidence" value="ECO:0007669"/>
    <property type="project" value="InterPro"/>
</dbReference>
<name>H0EEF6_GLAL7</name>
<evidence type="ECO:0008006" key="7">
    <source>
        <dbReference type="Google" id="ProtNLM"/>
    </source>
</evidence>
<dbReference type="InterPro" id="IPR011009">
    <property type="entry name" value="Kinase-like_dom_sf"/>
</dbReference>
<dbReference type="GO" id="GO:0005524">
    <property type="term" value="F:ATP binding"/>
    <property type="evidence" value="ECO:0007669"/>
    <property type="project" value="UniProtKB-UniRule"/>
</dbReference>
<evidence type="ECO:0000256" key="2">
    <source>
        <dbReference type="PROSITE-ProRule" id="PRU10141"/>
    </source>
</evidence>
<proteinExistence type="inferred from homology"/>